<protein>
    <submittedName>
        <fullName evidence="2">Helix-turn-helix domain-containing protein</fullName>
    </submittedName>
</protein>
<dbReference type="Pfam" id="PF12728">
    <property type="entry name" value="HTH_17"/>
    <property type="match status" value="1"/>
</dbReference>
<evidence type="ECO:0000313" key="3">
    <source>
        <dbReference type="Proteomes" id="UP001234585"/>
    </source>
</evidence>
<proteinExistence type="predicted"/>
<evidence type="ECO:0000259" key="1">
    <source>
        <dbReference type="Pfam" id="PF12728"/>
    </source>
</evidence>
<feature type="domain" description="Helix-turn-helix" evidence="1">
    <location>
        <begin position="18"/>
        <end position="61"/>
    </location>
</feature>
<sequence>MKTAIHWSQRPLLPLDVAAGLLGISRSGMYRLVHKGDLVFTKVGGRTVVRTKSLQDYLESREDWSPVGEPDAKAVRA</sequence>
<dbReference type="Proteomes" id="UP001234585">
    <property type="component" value="Chromosome"/>
</dbReference>
<gene>
    <name evidence="2" type="ORF">Q9313_06890</name>
</gene>
<dbReference type="NCBIfam" id="TIGR01764">
    <property type="entry name" value="excise"/>
    <property type="match status" value="1"/>
</dbReference>
<dbReference type="AlphaFoldDB" id="A0AA50CQS5"/>
<dbReference type="GO" id="GO:0003677">
    <property type="term" value="F:DNA binding"/>
    <property type="evidence" value="ECO:0007669"/>
    <property type="project" value="InterPro"/>
</dbReference>
<name>A0AA50CQS5_9HYPH</name>
<dbReference type="InterPro" id="IPR010093">
    <property type="entry name" value="SinI_DNA-bd"/>
</dbReference>
<dbReference type="InterPro" id="IPR041657">
    <property type="entry name" value="HTH_17"/>
</dbReference>
<accession>A0AA50CQS5</accession>
<dbReference type="EMBL" id="CP132302">
    <property type="protein sequence ID" value="WLR98741.1"/>
    <property type="molecule type" value="Genomic_DNA"/>
</dbReference>
<evidence type="ECO:0000313" key="2">
    <source>
        <dbReference type="EMBL" id="WLR98741.1"/>
    </source>
</evidence>
<keyword evidence="3" id="KW-1185">Reference proteome</keyword>
<reference evidence="2 3" key="1">
    <citation type="submission" date="2023-08" db="EMBL/GenBank/DDBJ databases">
        <title>Pathogen: clinical or host-associated sample.</title>
        <authorList>
            <person name="Hergert J."/>
            <person name="Casey R."/>
            <person name="Wagner J."/>
            <person name="Young E.L."/>
            <person name="Oakeson K.F."/>
        </authorList>
    </citation>
    <scope>NUCLEOTIDE SEQUENCE [LARGE SCALE GENOMIC DNA]</scope>
    <source>
        <strain evidence="2 3">1760953</strain>
    </source>
</reference>
<organism evidence="2 3">
    <name type="scientific">Shinella sumterensis</name>
    <dbReference type="NCBI Taxonomy" id="1967501"/>
    <lineage>
        <taxon>Bacteria</taxon>
        <taxon>Pseudomonadati</taxon>
        <taxon>Pseudomonadota</taxon>
        <taxon>Alphaproteobacteria</taxon>
        <taxon>Hyphomicrobiales</taxon>
        <taxon>Rhizobiaceae</taxon>
        <taxon>Shinella</taxon>
    </lineage>
</organism>
<dbReference type="RefSeq" id="WP_306038366.1">
    <property type="nucleotide sequence ID" value="NZ_CP132302.1"/>
</dbReference>